<dbReference type="InterPro" id="IPR036397">
    <property type="entry name" value="RNaseH_sf"/>
</dbReference>
<dbReference type="EMBL" id="BMAO01022198">
    <property type="protein sequence ID" value="GFQ80223.1"/>
    <property type="molecule type" value="Genomic_DNA"/>
</dbReference>
<dbReference type="Gene3D" id="3.30.420.10">
    <property type="entry name" value="Ribonuclease H-like superfamily/Ribonuclease H"/>
    <property type="match status" value="1"/>
</dbReference>
<dbReference type="AlphaFoldDB" id="A0A8X6KRX4"/>
<sequence>MYFLYYWSSTTTVRTWVFQLFGGIFGSRDIRLNLTSSVRKNDICPTDLRDIAFETNYTRYPFYTDGYLLDFTQAAVVGVFCDLSSFYLHVDSHNSHYDGEIEAIHLTLHHLSAHFSTPDKTVILSDSSSALQGLASNQYRQKSRKYQAAVSY</sequence>
<evidence type="ECO:0000313" key="2">
    <source>
        <dbReference type="Proteomes" id="UP000887116"/>
    </source>
</evidence>
<dbReference type="Proteomes" id="UP000887116">
    <property type="component" value="Unassembled WGS sequence"/>
</dbReference>
<dbReference type="GO" id="GO:0003676">
    <property type="term" value="F:nucleic acid binding"/>
    <property type="evidence" value="ECO:0007669"/>
    <property type="project" value="InterPro"/>
</dbReference>
<proteinExistence type="predicted"/>
<name>A0A8X6KRX4_TRICU</name>
<organism evidence="1 2">
    <name type="scientific">Trichonephila clavata</name>
    <name type="common">Joro spider</name>
    <name type="synonym">Nephila clavata</name>
    <dbReference type="NCBI Taxonomy" id="2740835"/>
    <lineage>
        <taxon>Eukaryota</taxon>
        <taxon>Metazoa</taxon>
        <taxon>Ecdysozoa</taxon>
        <taxon>Arthropoda</taxon>
        <taxon>Chelicerata</taxon>
        <taxon>Arachnida</taxon>
        <taxon>Araneae</taxon>
        <taxon>Araneomorphae</taxon>
        <taxon>Entelegynae</taxon>
        <taxon>Araneoidea</taxon>
        <taxon>Nephilidae</taxon>
        <taxon>Trichonephila</taxon>
    </lineage>
</organism>
<reference evidence="1" key="1">
    <citation type="submission" date="2020-07" db="EMBL/GenBank/DDBJ databases">
        <title>Multicomponent nature underlies the extraordinary mechanical properties of spider dragline silk.</title>
        <authorList>
            <person name="Kono N."/>
            <person name="Nakamura H."/>
            <person name="Mori M."/>
            <person name="Yoshida Y."/>
            <person name="Ohtoshi R."/>
            <person name="Malay A.D."/>
            <person name="Moran D.A.P."/>
            <person name="Tomita M."/>
            <person name="Numata K."/>
            <person name="Arakawa K."/>
        </authorList>
    </citation>
    <scope>NUCLEOTIDE SEQUENCE</scope>
</reference>
<accession>A0A8X6KRX4</accession>
<comment type="caution">
    <text evidence="1">The sequence shown here is derived from an EMBL/GenBank/DDBJ whole genome shotgun (WGS) entry which is preliminary data.</text>
</comment>
<evidence type="ECO:0000313" key="1">
    <source>
        <dbReference type="EMBL" id="GFQ80223.1"/>
    </source>
</evidence>
<gene>
    <name evidence="1" type="ORF">TNCT_469521</name>
</gene>
<keyword evidence="2" id="KW-1185">Reference proteome</keyword>
<protein>
    <submittedName>
        <fullName evidence="1">Uncharacterized protein</fullName>
    </submittedName>
</protein>